<protein>
    <submittedName>
        <fullName evidence="2">Uncharacterized protein</fullName>
    </submittedName>
</protein>
<reference evidence="2" key="1">
    <citation type="submission" date="2020-03" db="EMBL/GenBank/DDBJ databases">
        <title>A high-quality chromosome-level genome assembly of a woody plant with both climbing and erect habits, Rhamnella rubrinervis.</title>
        <authorList>
            <person name="Lu Z."/>
            <person name="Yang Y."/>
            <person name="Zhu X."/>
            <person name="Sun Y."/>
        </authorList>
    </citation>
    <scope>NUCLEOTIDE SEQUENCE</scope>
    <source>
        <strain evidence="2">BYM</strain>
        <tissue evidence="2">Leaf</tissue>
    </source>
</reference>
<gene>
    <name evidence="2" type="ORF">FNV43_RR24679</name>
</gene>
<proteinExistence type="predicted"/>
<accession>A0A8K0DLZ3</accession>
<evidence type="ECO:0000313" key="2">
    <source>
        <dbReference type="EMBL" id="KAF3433577.1"/>
    </source>
</evidence>
<feature type="region of interest" description="Disordered" evidence="1">
    <location>
        <begin position="134"/>
        <end position="165"/>
    </location>
</feature>
<feature type="compositionally biased region" description="Acidic residues" evidence="1">
    <location>
        <begin position="137"/>
        <end position="146"/>
    </location>
</feature>
<dbReference type="Proteomes" id="UP000796880">
    <property type="component" value="Unassembled WGS sequence"/>
</dbReference>
<organism evidence="2 3">
    <name type="scientific">Rhamnella rubrinervis</name>
    <dbReference type="NCBI Taxonomy" id="2594499"/>
    <lineage>
        <taxon>Eukaryota</taxon>
        <taxon>Viridiplantae</taxon>
        <taxon>Streptophyta</taxon>
        <taxon>Embryophyta</taxon>
        <taxon>Tracheophyta</taxon>
        <taxon>Spermatophyta</taxon>
        <taxon>Magnoliopsida</taxon>
        <taxon>eudicotyledons</taxon>
        <taxon>Gunneridae</taxon>
        <taxon>Pentapetalae</taxon>
        <taxon>rosids</taxon>
        <taxon>fabids</taxon>
        <taxon>Rosales</taxon>
        <taxon>Rhamnaceae</taxon>
        <taxon>rhamnoid group</taxon>
        <taxon>Rhamneae</taxon>
        <taxon>Rhamnella</taxon>
    </lineage>
</organism>
<dbReference type="AlphaFoldDB" id="A0A8K0DLZ3"/>
<keyword evidence="3" id="KW-1185">Reference proteome</keyword>
<feature type="compositionally biased region" description="Basic and acidic residues" evidence="1">
    <location>
        <begin position="147"/>
        <end position="165"/>
    </location>
</feature>
<evidence type="ECO:0000256" key="1">
    <source>
        <dbReference type="SAM" id="MobiDB-lite"/>
    </source>
</evidence>
<feature type="region of interest" description="Disordered" evidence="1">
    <location>
        <begin position="1"/>
        <end position="30"/>
    </location>
</feature>
<sequence length="165" mass="19493">MMGKIVRSCGELSDAKSRYEPLKKGSKDDPIIVSNSKEVDQNVVLEDNALPFEEGEPIPAWFTSEEDYKKKREEILKYDEPMRRKIIKELEEKDFDYFRCSSFDTKIQSTKKRLIGDPEDMDFEMSYARVNEKDYQDFDVDEDEDHETPPHYHSDEFHDDSSSEE</sequence>
<dbReference type="EMBL" id="VOIH02000011">
    <property type="protein sequence ID" value="KAF3433577.1"/>
    <property type="molecule type" value="Genomic_DNA"/>
</dbReference>
<evidence type="ECO:0000313" key="3">
    <source>
        <dbReference type="Proteomes" id="UP000796880"/>
    </source>
</evidence>
<comment type="caution">
    <text evidence="2">The sequence shown here is derived from an EMBL/GenBank/DDBJ whole genome shotgun (WGS) entry which is preliminary data.</text>
</comment>
<name>A0A8K0DLZ3_9ROSA</name>
<feature type="compositionally biased region" description="Basic and acidic residues" evidence="1">
    <location>
        <begin position="13"/>
        <end position="30"/>
    </location>
</feature>